<sequence length="540" mass="60648">MAVHRLDREKTVLAKQLQDPLIMGDDYQRRFLLAKVLSYTNEGEDMYMLLPSMVKLLAHPDLCVKKLAGEVLIQHRKDTTEMVLLAINTLVQDAEESNPMIRGLALRTLSSLHHEAVTEHLERILVKTLSDRSAQVRRVAVLACAKLYRKSPSSVREAGIIDILYGMIRDPDPTVVINCLSALEEILKEEGGVVINKAIAYHLVKKLQSFPTWSQVQVLVFLKKYSLADEEEAFDVMNATDFCLEQNSATVVVTCLELFLHLLRDLPHLHAEVFKRSQASLTGHLSSGNVELIYFIINVILGAPKEAQANFSQNFHSFFCHNKDPLYLKLKKIEILPRLITEENGISVLEELSLYCVSGSTDVSLHAIRALGLIQQEKLFLSEACCKKFQALIQSSSPSIVSNLLQVLQDLEIAETTFWENLLSPKCQSFNTITDDNGRAAFLYLLGEHLCDCEDAFRVVEQCVDEFDDLKDRHVKVHLLDAATKMFLVHPFELQGLLGSLLEMAAADSDLEVKTRACFLYRLLESGADTAKAVLLNIPT</sequence>
<accession>A0AAN9GHJ9</accession>
<dbReference type="GO" id="GO:0012505">
    <property type="term" value="C:endomembrane system"/>
    <property type="evidence" value="ECO:0007669"/>
    <property type="project" value="UniProtKB-SubCell"/>
</dbReference>
<dbReference type="PIRSF" id="PIRSF002291">
    <property type="entry name" value="AP_complex_beta"/>
    <property type="match status" value="1"/>
</dbReference>
<dbReference type="GO" id="GO:0030117">
    <property type="term" value="C:membrane coat"/>
    <property type="evidence" value="ECO:0007669"/>
    <property type="project" value="InterPro"/>
</dbReference>
<feature type="domain" description="Clathrin/coatomer adaptor adaptin-like N-terminal" evidence="7">
    <location>
        <begin position="15"/>
        <end position="526"/>
    </location>
</feature>
<reference evidence="8 9" key="1">
    <citation type="submission" date="2024-02" db="EMBL/GenBank/DDBJ databases">
        <title>Chromosome-scale genome assembly of the rough periwinkle Littorina saxatilis.</title>
        <authorList>
            <person name="De Jode A."/>
            <person name="Faria R."/>
            <person name="Formenti G."/>
            <person name="Sims Y."/>
            <person name="Smith T.P."/>
            <person name="Tracey A."/>
            <person name="Wood J.M.D."/>
            <person name="Zagrodzka Z.B."/>
            <person name="Johannesson K."/>
            <person name="Butlin R.K."/>
            <person name="Leder E.H."/>
        </authorList>
    </citation>
    <scope>NUCLEOTIDE SEQUENCE [LARGE SCALE GENOMIC DNA]</scope>
    <source>
        <strain evidence="8">Snail1</strain>
        <tissue evidence="8">Muscle</tissue>
    </source>
</reference>
<name>A0AAN9GHJ9_9CAEN</name>
<dbReference type="Proteomes" id="UP001374579">
    <property type="component" value="Unassembled WGS sequence"/>
</dbReference>
<evidence type="ECO:0000313" key="8">
    <source>
        <dbReference type="EMBL" id="KAK7108154.1"/>
    </source>
</evidence>
<evidence type="ECO:0000256" key="5">
    <source>
        <dbReference type="ARBA" id="ARBA00023136"/>
    </source>
</evidence>
<keyword evidence="3 6" id="KW-0813">Transport</keyword>
<dbReference type="InterPro" id="IPR002553">
    <property type="entry name" value="Clathrin/coatomer_adapt-like_N"/>
</dbReference>
<dbReference type="InterPro" id="IPR016342">
    <property type="entry name" value="AP_complex_bsu_1_2_4"/>
</dbReference>
<dbReference type="Gene3D" id="1.25.10.10">
    <property type="entry name" value="Leucine-rich Repeat Variant"/>
    <property type="match status" value="1"/>
</dbReference>
<dbReference type="AlphaFoldDB" id="A0AAN9GHJ9"/>
<protein>
    <recommendedName>
        <fullName evidence="6">AP complex subunit beta</fullName>
    </recommendedName>
</protein>
<keyword evidence="4 6" id="KW-0653">Protein transport</keyword>
<evidence type="ECO:0000256" key="3">
    <source>
        <dbReference type="ARBA" id="ARBA00022448"/>
    </source>
</evidence>
<keyword evidence="5 6" id="KW-0472">Membrane</keyword>
<evidence type="ECO:0000256" key="2">
    <source>
        <dbReference type="ARBA" id="ARBA00006613"/>
    </source>
</evidence>
<dbReference type="GO" id="GO:0030276">
    <property type="term" value="F:clathrin binding"/>
    <property type="evidence" value="ECO:0007669"/>
    <property type="project" value="InterPro"/>
</dbReference>
<dbReference type="SUPFAM" id="SSF48371">
    <property type="entry name" value="ARM repeat"/>
    <property type="match status" value="1"/>
</dbReference>
<proteinExistence type="inferred from homology"/>
<evidence type="ECO:0000259" key="7">
    <source>
        <dbReference type="Pfam" id="PF01602"/>
    </source>
</evidence>
<dbReference type="Pfam" id="PF01602">
    <property type="entry name" value="Adaptin_N"/>
    <property type="match status" value="1"/>
</dbReference>
<dbReference type="InterPro" id="IPR011989">
    <property type="entry name" value="ARM-like"/>
</dbReference>
<evidence type="ECO:0000256" key="1">
    <source>
        <dbReference type="ARBA" id="ARBA00004308"/>
    </source>
</evidence>
<comment type="similarity">
    <text evidence="2 6">Belongs to the adaptor complexes large subunit family.</text>
</comment>
<dbReference type="InterPro" id="IPR016024">
    <property type="entry name" value="ARM-type_fold"/>
</dbReference>
<evidence type="ECO:0000313" key="9">
    <source>
        <dbReference type="Proteomes" id="UP001374579"/>
    </source>
</evidence>
<dbReference type="GO" id="GO:0016192">
    <property type="term" value="P:vesicle-mediated transport"/>
    <property type="evidence" value="ECO:0007669"/>
    <property type="project" value="InterPro"/>
</dbReference>
<dbReference type="InterPro" id="IPR026739">
    <property type="entry name" value="AP_beta"/>
</dbReference>
<dbReference type="EMBL" id="JBAMIC010000004">
    <property type="protein sequence ID" value="KAK7108154.1"/>
    <property type="molecule type" value="Genomic_DNA"/>
</dbReference>
<organism evidence="8 9">
    <name type="scientific">Littorina saxatilis</name>
    <dbReference type="NCBI Taxonomy" id="31220"/>
    <lineage>
        <taxon>Eukaryota</taxon>
        <taxon>Metazoa</taxon>
        <taxon>Spiralia</taxon>
        <taxon>Lophotrochozoa</taxon>
        <taxon>Mollusca</taxon>
        <taxon>Gastropoda</taxon>
        <taxon>Caenogastropoda</taxon>
        <taxon>Littorinimorpha</taxon>
        <taxon>Littorinoidea</taxon>
        <taxon>Littorinidae</taxon>
        <taxon>Littorina</taxon>
    </lineage>
</organism>
<evidence type="ECO:0000256" key="4">
    <source>
        <dbReference type="ARBA" id="ARBA00022927"/>
    </source>
</evidence>
<comment type="caution">
    <text evidence="8">The sequence shown here is derived from an EMBL/GenBank/DDBJ whole genome shotgun (WGS) entry which is preliminary data.</text>
</comment>
<gene>
    <name evidence="8" type="ORF">V1264_015943</name>
</gene>
<comment type="subcellular location">
    <subcellularLocation>
        <location evidence="1">Endomembrane system</location>
    </subcellularLocation>
</comment>
<evidence type="ECO:0000256" key="6">
    <source>
        <dbReference type="PIRNR" id="PIRNR002291"/>
    </source>
</evidence>
<dbReference type="GO" id="GO:0006886">
    <property type="term" value="P:intracellular protein transport"/>
    <property type="evidence" value="ECO:0007669"/>
    <property type="project" value="InterPro"/>
</dbReference>
<keyword evidence="9" id="KW-1185">Reference proteome</keyword>
<dbReference type="PANTHER" id="PTHR11134">
    <property type="entry name" value="ADAPTOR COMPLEX SUBUNIT BETA FAMILY MEMBER"/>
    <property type="match status" value="1"/>
</dbReference>